<evidence type="ECO:0000313" key="1">
    <source>
        <dbReference type="EMBL" id="GHI45678.1"/>
    </source>
</evidence>
<protein>
    <submittedName>
        <fullName evidence="1">Uncharacterized protein</fullName>
    </submittedName>
</protein>
<reference evidence="1" key="1">
    <citation type="submission" date="2022-09" db="EMBL/GenBank/DDBJ databases">
        <title>Whole genome shotgun sequence of Streptomyces albidoflavus NBRC 12854.</title>
        <authorList>
            <person name="Komaki H."/>
            <person name="Tamura T."/>
        </authorList>
    </citation>
    <scope>NUCLEOTIDE SEQUENCE</scope>
    <source>
        <strain evidence="1">NBRC 12854</strain>
    </source>
</reference>
<comment type="caution">
    <text evidence="1">The sequence shown here is derived from an EMBL/GenBank/DDBJ whole genome shotgun (WGS) entry which is preliminary data.</text>
</comment>
<organism evidence="1 2">
    <name type="scientific">Streptomyces albidoflavus</name>
    <dbReference type="NCBI Taxonomy" id="1886"/>
    <lineage>
        <taxon>Bacteria</taxon>
        <taxon>Bacillati</taxon>
        <taxon>Actinomycetota</taxon>
        <taxon>Actinomycetes</taxon>
        <taxon>Kitasatosporales</taxon>
        <taxon>Streptomycetaceae</taxon>
        <taxon>Streptomyces</taxon>
        <taxon>Streptomyces albidoflavus group</taxon>
    </lineage>
</organism>
<evidence type="ECO:0000313" key="2">
    <source>
        <dbReference type="Proteomes" id="UP001051844"/>
    </source>
</evidence>
<accession>A0AA37FEG2</accession>
<dbReference type="AlphaFoldDB" id="A0AA37FEG2"/>
<gene>
    <name evidence="1" type="ORF">ScoT_18520</name>
</gene>
<name>A0AA37FEG2_9ACTN</name>
<dbReference type="Proteomes" id="UP001051844">
    <property type="component" value="Unassembled WGS sequence"/>
</dbReference>
<dbReference type="EMBL" id="BNDZ01000005">
    <property type="protein sequence ID" value="GHI45678.1"/>
    <property type="molecule type" value="Genomic_DNA"/>
</dbReference>
<sequence>MPWAAAGLRRWLGPGATVPVPDGLKRRPGWNVASNAGRAWIWRGFVLVVPLTDGLKRRPGWSVASGVDWAAAPSPRGGRAAGWAGADSLSGVVVELGRPRAQAVAGPGSCSAPLRRVI</sequence>
<proteinExistence type="predicted"/>